<dbReference type="AlphaFoldDB" id="A0A6N8IWH8"/>
<dbReference type="PANTHER" id="PTHR34846:SF11">
    <property type="entry name" value="4-CARBOXYMUCONOLACTONE DECARBOXYLASE FAMILY PROTEIN (AFU_ORTHOLOGUE AFUA_6G11590)"/>
    <property type="match status" value="1"/>
</dbReference>
<protein>
    <recommendedName>
        <fullName evidence="2">Carboxymuconolactone decarboxylase-like domain-containing protein</fullName>
    </recommendedName>
</protein>
<feature type="region of interest" description="Disordered" evidence="1">
    <location>
        <begin position="1"/>
        <end position="24"/>
    </location>
</feature>
<reference evidence="3 4" key="1">
    <citation type="submission" date="2019-12" db="EMBL/GenBank/DDBJ databases">
        <authorList>
            <person name="Huq M.A."/>
        </authorList>
    </citation>
    <scope>NUCLEOTIDE SEQUENCE [LARGE SCALE GENOMIC DNA]</scope>
    <source>
        <strain evidence="3 4">MAH-25</strain>
    </source>
</reference>
<dbReference type="PANTHER" id="PTHR34846">
    <property type="entry name" value="4-CARBOXYMUCONOLACTONE DECARBOXYLASE FAMILY PROTEIN (AFU_ORTHOLOGUE AFUA_6G11590)"/>
    <property type="match status" value="1"/>
</dbReference>
<dbReference type="SUPFAM" id="SSF69118">
    <property type="entry name" value="AhpD-like"/>
    <property type="match status" value="1"/>
</dbReference>
<evidence type="ECO:0000313" key="4">
    <source>
        <dbReference type="Proteomes" id="UP000469385"/>
    </source>
</evidence>
<gene>
    <name evidence="3" type="ORF">GON04_17820</name>
</gene>
<dbReference type="InterPro" id="IPR029032">
    <property type="entry name" value="AhpD-like"/>
</dbReference>
<dbReference type="Proteomes" id="UP000469385">
    <property type="component" value="Unassembled WGS sequence"/>
</dbReference>
<keyword evidence="4" id="KW-1185">Reference proteome</keyword>
<comment type="caution">
    <text evidence="3">The sequence shown here is derived from an EMBL/GenBank/DDBJ whole genome shotgun (WGS) entry which is preliminary data.</text>
</comment>
<proteinExistence type="predicted"/>
<dbReference type="InterPro" id="IPR003779">
    <property type="entry name" value="CMD-like"/>
</dbReference>
<name>A0A6N8IWH8_9BURK</name>
<dbReference type="Gene3D" id="1.20.1290.10">
    <property type="entry name" value="AhpD-like"/>
    <property type="match status" value="1"/>
</dbReference>
<accession>A0A6N8IWH8</accession>
<evidence type="ECO:0000256" key="1">
    <source>
        <dbReference type="SAM" id="MobiDB-lite"/>
    </source>
</evidence>
<sequence length="193" mass="20893">MDGRDPGRQHQAGRMSGDDRFPAGKDRLDAQQLAAYERIQARRGAVPVPYLSLLARPDLAEAFEQFSALAWQGRLTTDVQEAIYLVTARAYRCAHQWRNHEKKALAAGVGADTVAAIRAGRFDALGGATPELARCIRFAAELHAHDSVPDEVFDAAAVQADPAWMSELVGFCALAASIAVLLNVRERAPANLS</sequence>
<dbReference type="Pfam" id="PF02627">
    <property type="entry name" value="CMD"/>
    <property type="match status" value="1"/>
</dbReference>
<dbReference type="EMBL" id="WSEL01000009">
    <property type="protein sequence ID" value="MVQ31319.1"/>
    <property type="molecule type" value="Genomic_DNA"/>
</dbReference>
<organism evidence="3 4">
    <name type="scientific">Ramlibacter pinisoli</name>
    <dbReference type="NCBI Taxonomy" id="2682844"/>
    <lineage>
        <taxon>Bacteria</taxon>
        <taxon>Pseudomonadati</taxon>
        <taxon>Pseudomonadota</taxon>
        <taxon>Betaproteobacteria</taxon>
        <taxon>Burkholderiales</taxon>
        <taxon>Comamonadaceae</taxon>
        <taxon>Ramlibacter</taxon>
    </lineage>
</organism>
<feature type="domain" description="Carboxymuconolactone decarboxylase-like" evidence="2">
    <location>
        <begin position="57"/>
        <end position="127"/>
    </location>
</feature>
<dbReference type="GO" id="GO:0051920">
    <property type="term" value="F:peroxiredoxin activity"/>
    <property type="evidence" value="ECO:0007669"/>
    <property type="project" value="InterPro"/>
</dbReference>
<evidence type="ECO:0000313" key="3">
    <source>
        <dbReference type="EMBL" id="MVQ31319.1"/>
    </source>
</evidence>
<evidence type="ECO:0000259" key="2">
    <source>
        <dbReference type="Pfam" id="PF02627"/>
    </source>
</evidence>